<dbReference type="GO" id="GO:0008972">
    <property type="term" value="F:phosphomethylpyrimidine kinase activity"/>
    <property type="evidence" value="ECO:0007669"/>
    <property type="project" value="UniProtKB-EC"/>
</dbReference>
<evidence type="ECO:0000256" key="14">
    <source>
        <dbReference type="ARBA" id="ARBA00042102"/>
    </source>
</evidence>
<dbReference type="EC" id="2.7.1.49" evidence="5"/>
<reference evidence="17 18" key="1">
    <citation type="submission" date="2014-09" db="EMBL/GenBank/DDBJ databases">
        <authorList>
            <person name="Hornung B.V."/>
        </authorList>
    </citation>
    <scope>NUCLEOTIDE SEQUENCE [LARGE SCALE GENOMIC DNA]</scope>
    <source>
        <strain evidence="17 18">FRIFI</strain>
    </source>
</reference>
<keyword evidence="11" id="KW-0067">ATP-binding</keyword>
<dbReference type="SUPFAM" id="SSF53613">
    <property type="entry name" value="Ribokinase-like"/>
    <property type="match status" value="1"/>
</dbReference>
<dbReference type="GO" id="GO:0009228">
    <property type="term" value="P:thiamine biosynthetic process"/>
    <property type="evidence" value="ECO:0007669"/>
    <property type="project" value="UniProtKB-KW"/>
</dbReference>
<evidence type="ECO:0000256" key="5">
    <source>
        <dbReference type="ARBA" id="ARBA00012135"/>
    </source>
</evidence>
<evidence type="ECO:0000256" key="11">
    <source>
        <dbReference type="ARBA" id="ARBA00022840"/>
    </source>
</evidence>
<evidence type="ECO:0000256" key="4">
    <source>
        <dbReference type="ARBA" id="ARBA00009879"/>
    </source>
</evidence>
<dbReference type="RefSeq" id="WP_092926731.1">
    <property type="nucleotide sequence ID" value="NZ_FJTZ01000012.1"/>
</dbReference>
<comment type="catalytic activity">
    <reaction evidence="1">
        <text>4-amino-5-hydroxymethyl-2-methylpyrimidine + ATP = 4-amino-2-methyl-5-(phosphooxymethyl)pyrimidine + ADP + H(+)</text>
        <dbReference type="Rhea" id="RHEA:23096"/>
        <dbReference type="ChEBI" id="CHEBI:15378"/>
        <dbReference type="ChEBI" id="CHEBI:16892"/>
        <dbReference type="ChEBI" id="CHEBI:30616"/>
        <dbReference type="ChEBI" id="CHEBI:58354"/>
        <dbReference type="ChEBI" id="CHEBI:456216"/>
        <dbReference type="EC" id="2.7.1.49"/>
    </reaction>
</comment>
<keyword evidence="8 17" id="KW-0808">Transferase</keyword>
<protein>
    <recommendedName>
        <fullName evidence="7">Hydroxymethylpyrimidine/phosphomethylpyrimidine kinase</fullName>
        <ecNumber evidence="5">2.7.1.49</ecNumber>
        <ecNumber evidence="6">2.7.4.7</ecNumber>
    </recommendedName>
    <alternativeName>
        <fullName evidence="14">Hydroxymethylpyrimidine kinase</fullName>
    </alternativeName>
    <alternativeName>
        <fullName evidence="15">Hydroxymethylpyrimidine phosphate kinase</fullName>
    </alternativeName>
</protein>
<dbReference type="CDD" id="cd01169">
    <property type="entry name" value="HMPP_kinase"/>
    <property type="match status" value="1"/>
</dbReference>
<dbReference type="PANTHER" id="PTHR20858:SF17">
    <property type="entry name" value="HYDROXYMETHYLPYRIMIDINE_PHOSPHOMETHYLPYRIMIDINE KINASE THI20-RELATED"/>
    <property type="match status" value="1"/>
</dbReference>
<feature type="domain" description="Pyridoxamine kinase/Phosphomethylpyrimidine kinase" evidence="16">
    <location>
        <begin position="15"/>
        <end position="258"/>
    </location>
</feature>
<evidence type="ECO:0000313" key="18">
    <source>
        <dbReference type="Proteomes" id="UP000245695"/>
    </source>
</evidence>
<dbReference type="NCBIfam" id="TIGR00097">
    <property type="entry name" value="HMP-P_kinase"/>
    <property type="match status" value="1"/>
</dbReference>
<evidence type="ECO:0000313" key="17">
    <source>
        <dbReference type="EMBL" id="CEI72348.1"/>
    </source>
</evidence>
<comment type="pathway">
    <text evidence="13">Cofactor biosynthesis; thiamine diphosphate biosynthesis; 4-amino-2-methyl-5-diphosphomethylpyrimidine from 5-amino-1-(5-phospho-D-ribosyl)imidazole: step 2/3.</text>
</comment>
<evidence type="ECO:0000256" key="10">
    <source>
        <dbReference type="ARBA" id="ARBA00022777"/>
    </source>
</evidence>
<gene>
    <name evidence="17" type="ORF">FRIFI_0805</name>
</gene>
<dbReference type="Gene3D" id="3.40.1190.20">
    <property type="match status" value="1"/>
</dbReference>
<evidence type="ECO:0000256" key="2">
    <source>
        <dbReference type="ARBA" id="ARBA00000565"/>
    </source>
</evidence>
<evidence type="ECO:0000256" key="12">
    <source>
        <dbReference type="ARBA" id="ARBA00022977"/>
    </source>
</evidence>
<comment type="similarity">
    <text evidence="4">Belongs to the ThiD family.</text>
</comment>
<dbReference type="EMBL" id="LN650648">
    <property type="protein sequence ID" value="CEI72348.1"/>
    <property type="molecule type" value="Genomic_DNA"/>
</dbReference>
<keyword evidence="12" id="KW-0784">Thiamine biosynthesis</keyword>
<dbReference type="FunFam" id="3.40.1190.20:FF:000003">
    <property type="entry name" value="Phosphomethylpyrimidine kinase ThiD"/>
    <property type="match status" value="1"/>
</dbReference>
<evidence type="ECO:0000256" key="3">
    <source>
        <dbReference type="ARBA" id="ARBA00004769"/>
    </source>
</evidence>
<evidence type="ECO:0000256" key="9">
    <source>
        <dbReference type="ARBA" id="ARBA00022741"/>
    </source>
</evidence>
<dbReference type="GO" id="GO:0005524">
    <property type="term" value="F:ATP binding"/>
    <property type="evidence" value="ECO:0007669"/>
    <property type="project" value="UniProtKB-KW"/>
</dbReference>
<dbReference type="InterPro" id="IPR029056">
    <property type="entry name" value="Ribokinase-like"/>
</dbReference>
<evidence type="ECO:0000256" key="8">
    <source>
        <dbReference type="ARBA" id="ARBA00022679"/>
    </source>
</evidence>
<dbReference type="InterPro" id="IPR013749">
    <property type="entry name" value="PM/HMP-P_kinase-1"/>
</dbReference>
<keyword evidence="9" id="KW-0547">Nucleotide-binding</keyword>
<dbReference type="Pfam" id="PF08543">
    <property type="entry name" value="Phos_pyr_kin"/>
    <property type="match status" value="1"/>
</dbReference>
<evidence type="ECO:0000256" key="1">
    <source>
        <dbReference type="ARBA" id="ARBA00000151"/>
    </source>
</evidence>
<dbReference type="GO" id="GO:0005829">
    <property type="term" value="C:cytosol"/>
    <property type="evidence" value="ECO:0007669"/>
    <property type="project" value="TreeGrafter"/>
</dbReference>
<dbReference type="Proteomes" id="UP000245695">
    <property type="component" value="Chromosome 1"/>
</dbReference>
<dbReference type="EC" id="2.7.4.7" evidence="6"/>
<comment type="pathway">
    <text evidence="3">Cofactor biosynthesis; thiamine diphosphate biosynthesis; 4-amino-2-methyl-5-diphosphomethylpyrimidine from 5-amino-1-(5-phospho-D-ribosyl)imidazole: step 3/3.</text>
</comment>
<keyword evidence="18" id="KW-1185">Reference proteome</keyword>
<evidence type="ECO:0000256" key="13">
    <source>
        <dbReference type="ARBA" id="ARBA00037917"/>
    </source>
</evidence>
<name>A0A2P2BPT2_9FIRM</name>
<dbReference type="PANTHER" id="PTHR20858">
    <property type="entry name" value="PHOSPHOMETHYLPYRIMIDINE KINASE"/>
    <property type="match status" value="1"/>
</dbReference>
<comment type="catalytic activity">
    <reaction evidence="2">
        <text>4-amino-2-methyl-5-(phosphooxymethyl)pyrimidine + ATP = 4-amino-2-methyl-5-(diphosphooxymethyl)pyrimidine + ADP</text>
        <dbReference type="Rhea" id="RHEA:19893"/>
        <dbReference type="ChEBI" id="CHEBI:30616"/>
        <dbReference type="ChEBI" id="CHEBI:57841"/>
        <dbReference type="ChEBI" id="CHEBI:58354"/>
        <dbReference type="ChEBI" id="CHEBI:456216"/>
        <dbReference type="EC" id="2.7.4.7"/>
    </reaction>
</comment>
<evidence type="ECO:0000256" key="7">
    <source>
        <dbReference type="ARBA" id="ARBA00019161"/>
    </source>
</evidence>
<sequence>MKNYKIPTLTIAGSDSSGGAGVQADLKTFSAIGTYGMSVITAITAQNTKGVFMVEDLSKEIIKKQIEVVFDDIRPKSLKIGMVSSEEIIKEIAKTLDKYKPENLVIDPVMISKSGYSLLKPEAKQSMIEYLIPMAYIITPNTPEAEEITGIKIDNVEDMKLAGQKILELGPKFVLMKGGHLDGDAVDILIGKDIFKVYKSERLYRKNTHGTGCTLSSAIAAHLALGYDICESVKRSKEYITNAIRYSFDIGSGVGPVHHFYEIENKKI</sequence>
<proteinExistence type="inferred from homology"/>
<keyword evidence="10 17" id="KW-0418">Kinase</keyword>
<organism evidence="17 18">
    <name type="scientific">Romboutsia hominis</name>
    <dbReference type="NCBI Taxonomy" id="1507512"/>
    <lineage>
        <taxon>Bacteria</taxon>
        <taxon>Bacillati</taxon>
        <taxon>Bacillota</taxon>
        <taxon>Clostridia</taxon>
        <taxon>Peptostreptococcales</taxon>
        <taxon>Peptostreptococcaceae</taxon>
        <taxon>Romboutsia</taxon>
    </lineage>
</organism>
<dbReference type="GO" id="GO:0008902">
    <property type="term" value="F:hydroxymethylpyrimidine kinase activity"/>
    <property type="evidence" value="ECO:0007669"/>
    <property type="project" value="UniProtKB-EC"/>
</dbReference>
<evidence type="ECO:0000256" key="15">
    <source>
        <dbReference type="ARBA" id="ARBA00043176"/>
    </source>
</evidence>
<evidence type="ECO:0000256" key="6">
    <source>
        <dbReference type="ARBA" id="ARBA00012963"/>
    </source>
</evidence>
<evidence type="ECO:0000259" key="16">
    <source>
        <dbReference type="Pfam" id="PF08543"/>
    </source>
</evidence>
<dbReference type="InterPro" id="IPR004399">
    <property type="entry name" value="HMP/HMP-P_kinase_dom"/>
</dbReference>
<dbReference type="KEGG" id="rhom:FRIFI_0805"/>
<accession>A0A2P2BPT2</accession>
<dbReference type="AlphaFoldDB" id="A0A2P2BPT2"/>